<name>A0ABU3DP68_9FLAO</name>
<proteinExistence type="predicted"/>
<dbReference type="EMBL" id="JAVRHN010000002">
    <property type="protein sequence ID" value="MDT0685319.1"/>
    <property type="molecule type" value="Genomic_DNA"/>
</dbReference>
<dbReference type="Gene3D" id="3.30.70.100">
    <property type="match status" value="1"/>
</dbReference>
<organism evidence="1 2">
    <name type="scientific">Autumnicola psychrophila</name>
    <dbReference type="NCBI Taxonomy" id="3075592"/>
    <lineage>
        <taxon>Bacteria</taxon>
        <taxon>Pseudomonadati</taxon>
        <taxon>Bacteroidota</taxon>
        <taxon>Flavobacteriia</taxon>
        <taxon>Flavobacteriales</taxon>
        <taxon>Flavobacteriaceae</taxon>
        <taxon>Autumnicola</taxon>
    </lineage>
</organism>
<comment type="caution">
    <text evidence="1">The sequence shown here is derived from an EMBL/GenBank/DDBJ whole genome shotgun (WGS) entry which is preliminary data.</text>
</comment>
<reference evidence="1 2" key="1">
    <citation type="submission" date="2023-09" db="EMBL/GenBank/DDBJ databases">
        <authorList>
            <person name="Rey-Velasco X."/>
        </authorList>
    </citation>
    <scope>NUCLEOTIDE SEQUENCE [LARGE SCALE GENOMIC DNA]</scope>
    <source>
        <strain evidence="1 2">F225</strain>
    </source>
</reference>
<evidence type="ECO:0000313" key="1">
    <source>
        <dbReference type="EMBL" id="MDT0685319.1"/>
    </source>
</evidence>
<gene>
    <name evidence="1" type="ORF">RM541_03020</name>
</gene>
<dbReference type="SUPFAM" id="SSF54909">
    <property type="entry name" value="Dimeric alpha+beta barrel"/>
    <property type="match status" value="1"/>
</dbReference>
<dbReference type="Proteomes" id="UP001253848">
    <property type="component" value="Unassembled WGS sequence"/>
</dbReference>
<protein>
    <submittedName>
        <fullName evidence="1">DUF4286 family protein</fullName>
    </submittedName>
</protein>
<accession>A0ABU3DP68</accession>
<keyword evidence="2" id="KW-1185">Reference proteome</keyword>
<dbReference type="RefSeq" id="WP_311498751.1">
    <property type="nucleotide sequence ID" value="NZ_JAVRHN010000002.1"/>
</dbReference>
<evidence type="ECO:0000313" key="2">
    <source>
        <dbReference type="Proteomes" id="UP001253848"/>
    </source>
</evidence>
<dbReference type="InterPro" id="IPR011008">
    <property type="entry name" value="Dimeric_a/b-barrel"/>
</dbReference>
<sequence>MISRHWSCRIKREEEGNYVKYLQEEILPHLSTLDGFLGASINRREVGDFPEYLFISKWTSKETIRAFSGEHIQFAVVSEKAQNMMHSFDQEVWHYELIDSV</sequence>